<reference evidence="2" key="1">
    <citation type="journal article" name="BMC Genomics">
        <title>Long-read sequencing and de novo genome assembly of marine medaka (Oryzias melastigma).</title>
        <authorList>
            <person name="Liang P."/>
            <person name="Saqib H.S.A."/>
            <person name="Ni X."/>
            <person name="Shen Y."/>
        </authorList>
    </citation>
    <scope>NUCLEOTIDE SEQUENCE</scope>
    <source>
        <strain evidence="2">Bigg-433</strain>
    </source>
</reference>
<organism evidence="2 3">
    <name type="scientific">Oryzias melastigma</name>
    <name type="common">Marine medaka</name>
    <dbReference type="NCBI Taxonomy" id="30732"/>
    <lineage>
        <taxon>Eukaryota</taxon>
        <taxon>Metazoa</taxon>
        <taxon>Chordata</taxon>
        <taxon>Craniata</taxon>
        <taxon>Vertebrata</taxon>
        <taxon>Euteleostomi</taxon>
        <taxon>Actinopterygii</taxon>
        <taxon>Neopterygii</taxon>
        <taxon>Teleostei</taxon>
        <taxon>Neoteleostei</taxon>
        <taxon>Acanthomorphata</taxon>
        <taxon>Ovalentaria</taxon>
        <taxon>Atherinomorphae</taxon>
        <taxon>Beloniformes</taxon>
        <taxon>Adrianichthyidae</taxon>
        <taxon>Oryziinae</taxon>
        <taxon>Oryzias</taxon>
    </lineage>
</organism>
<evidence type="ECO:0000313" key="3">
    <source>
        <dbReference type="Proteomes" id="UP000646548"/>
    </source>
</evidence>
<evidence type="ECO:0000256" key="1">
    <source>
        <dbReference type="SAM" id="MobiDB-lite"/>
    </source>
</evidence>
<protein>
    <submittedName>
        <fullName evidence="2">Uncharacterized protein</fullName>
    </submittedName>
</protein>
<feature type="compositionally biased region" description="Polar residues" evidence="1">
    <location>
        <begin position="56"/>
        <end position="70"/>
    </location>
</feature>
<gene>
    <name evidence="2" type="ORF">FQA47_003103</name>
</gene>
<dbReference type="EMBL" id="WKFB01000263">
    <property type="protein sequence ID" value="KAF6729200.1"/>
    <property type="molecule type" value="Genomic_DNA"/>
</dbReference>
<proteinExistence type="predicted"/>
<comment type="caution">
    <text evidence="2">The sequence shown here is derived from an EMBL/GenBank/DDBJ whole genome shotgun (WGS) entry which is preliminary data.</text>
</comment>
<feature type="compositionally biased region" description="Low complexity" evidence="1">
    <location>
        <begin position="73"/>
        <end position="87"/>
    </location>
</feature>
<name>A0A834F8R3_ORYME</name>
<evidence type="ECO:0000313" key="2">
    <source>
        <dbReference type="EMBL" id="KAF6729200.1"/>
    </source>
</evidence>
<accession>A0A834F8R3</accession>
<feature type="compositionally biased region" description="Basic and acidic residues" evidence="1">
    <location>
        <begin position="105"/>
        <end position="114"/>
    </location>
</feature>
<feature type="compositionally biased region" description="Basic and acidic residues" evidence="1">
    <location>
        <begin position="1"/>
        <end position="11"/>
    </location>
</feature>
<sequence length="151" mass="16377">MDGRRCSHSPDDGAPAVARLPLGDPEPGSAQEPGLDRRAGDSRCSADAASPGTALHRTQSQLEWKQNESGSPRVRSASWTRSARSWTVVEFPPRCSNNNQSRAGRKQEAPETIRRRGSGPPLHSLATTEETVPQNVFPARAGRALNLHHKL</sequence>
<feature type="region of interest" description="Disordered" evidence="1">
    <location>
        <begin position="1"/>
        <end position="133"/>
    </location>
</feature>
<dbReference type="Proteomes" id="UP000646548">
    <property type="component" value="Unassembled WGS sequence"/>
</dbReference>
<dbReference type="AlphaFoldDB" id="A0A834F8R3"/>